<organism evidence="2 3">
    <name type="scientific">Acidovorax cavernicola</name>
    <dbReference type="NCBI Taxonomy" id="1675792"/>
    <lineage>
        <taxon>Bacteria</taxon>
        <taxon>Pseudomonadati</taxon>
        <taxon>Pseudomonadota</taxon>
        <taxon>Betaproteobacteria</taxon>
        <taxon>Burkholderiales</taxon>
        <taxon>Comamonadaceae</taxon>
        <taxon>Acidovorax</taxon>
    </lineage>
</organism>
<comment type="caution">
    <text evidence="2">The sequence shown here is derived from an EMBL/GenBank/DDBJ whole genome shotgun (WGS) entry which is preliminary data.</text>
</comment>
<dbReference type="Pfam" id="PF13663">
    <property type="entry name" value="DUF4148"/>
    <property type="match status" value="1"/>
</dbReference>
<feature type="signal peptide" evidence="1">
    <location>
        <begin position="1"/>
        <end position="25"/>
    </location>
</feature>
<gene>
    <name evidence="2" type="ORF">D3H34_15745</name>
</gene>
<accession>A0A9X8D455</accession>
<dbReference type="InterPro" id="IPR025421">
    <property type="entry name" value="DUF4148"/>
</dbReference>
<reference evidence="2 3" key="1">
    <citation type="submission" date="2018-09" db="EMBL/GenBank/DDBJ databases">
        <title>Acidovorax cavernicola nov. sp. isolated from Gruta de las Maravillas (Aracena, Spain).</title>
        <authorList>
            <person name="Jurado V."/>
            <person name="Gutierrez-Patricio S."/>
            <person name="Gonzalez-Pimentel J.L."/>
            <person name="Miller A.Z."/>
            <person name="Laiz L."/>
            <person name="Saiz-Jimenez C."/>
        </authorList>
    </citation>
    <scope>NUCLEOTIDE SEQUENCE [LARGE SCALE GENOMIC DNA]</scope>
    <source>
        <strain evidence="2 3">1011MAR4D40.2</strain>
    </source>
</reference>
<sequence length="108" mass="11662">MSSKRIGSALAMVVSAVVLAPPTYAEPSHFAPTEAGVVYHPEHAGPTKPRAQITAELEAAQKHPFWTWASRYGAPWPVAKSGPGKTRDEVRKETLQAMRDGTIPSGER</sequence>
<dbReference type="Proteomes" id="UP000265619">
    <property type="component" value="Unassembled WGS sequence"/>
</dbReference>
<keyword evidence="1" id="KW-0732">Signal</keyword>
<evidence type="ECO:0000256" key="1">
    <source>
        <dbReference type="SAM" id="SignalP"/>
    </source>
</evidence>
<dbReference type="EMBL" id="QXMN01000018">
    <property type="protein sequence ID" value="RIX78858.1"/>
    <property type="molecule type" value="Genomic_DNA"/>
</dbReference>
<dbReference type="AlphaFoldDB" id="A0A9X8D455"/>
<dbReference type="RefSeq" id="WP_119554544.1">
    <property type="nucleotide sequence ID" value="NZ_QXMN01000018.1"/>
</dbReference>
<proteinExistence type="predicted"/>
<name>A0A9X8D455_9BURK</name>
<keyword evidence="3" id="KW-1185">Reference proteome</keyword>
<feature type="chain" id="PRO_5040808531" evidence="1">
    <location>
        <begin position="26"/>
        <end position="108"/>
    </location>
</feature>
<evidence type="ECO:0000313" key="3">
    <source>
        <dbReference type="Proteomes" id="UP000265619"/>
    </source>
</evidence>
<evidence type="ECO:0000313" key="2">
    <source>
        <dbReference type="EMBL" id="RIX78858.1"/>
    </source>
</evidence>
<dbReference type="OrthoDB" id="8526877at2"/>
<protein>
    <submittedName>
        <fullName evidence="2">DUF4148 domain-containing protein</fullName>
    </submittedName>
</protein>